<name>A0A5S4GIL1_9ACTN</name>
<protein>
    <submittedName>
        <fullName evidence="1">Uncharacterized protein</fullName>
    </submittedName>
</protein>
<evidence type="ECO:0000313" key="2">
    <source>
        <dbReference type="Proteomes" id="UP000305238"/>
    </source>
</evidence>
<dbReference type="Proteomes" id="UP000305238">
    <property type="component" value="Unassembled WGS sequence"/>
</dbReference>
<gene>
    <name evidence="1" type="ORF">ETD96_28795</name>
</gene>
<sequence length="61" mass="6794">MFDQQEDLRACGVCRLHQHPVVSVSRANARLTFHGRCLLVRRVVFDGRPVAHVAVGLGVSR</sequence>
<evidence type="ECO:0000313" key="1">
    <source>
        <dbReference type="EMBL" id="TMR32783.1"/>
    </source>
</evidence>
<dbReference type="AlphaFoldDB" id="A0A5S4GIL1"/>
<keyword evidence="2" id="KW-1185">Reference proteome</keyword>
<proteinExistence type="predicted"/>
<accession>A0A5S4GIL1</accession>
<dbReference type="OrthoDB" id="568335at2"/>
<comment type="caution">
    <text evidence="1">The sequence shown here is derived from an EMBL/GenBank/DDBJ whole genome shotgun (WGS) entry which is preliminary data.</text>
</comment>
<reference evidence="1 2" key="1">
    <citation type="submission" date="2019-05" db="EMBL/GenBank/DDBJ databases">
        <title>Draft genome sequence of Actinomadura geliboluensis A8036.</title>
        <authorList>
            <person name="Saricaoglu S."/>
            <person name="Isik K."/>
        </authorList>
    </citation>
    <scope>NUCLEOTIDE SEQUENCE [LARGE SCALE GENOMIC DNA]</scope>
    <source>
        <strain evidence="1 2">A8036</strain>
    </source>
</reference>
<dbReference type="EMBL" id="VCKZ01000255">
    <property type="protein sequence ID" value="TMR32783.1"/>
    <property type="molecule type" value="Genomic_DNA"/>
</dbReference>
<organism evidence="1 2">
    <name type="scientific">Actinomadura geliboluensis</name>
    <dbReference type="NCBI Taxonomy" id="882440"/>
    <lineage>
        <taxon>Bacteria</taxon>
        <taxon>Bacillati</taxon>
        <taxon>Actinomycetota</taxon>
        <taxon>Actinomycetes</taxon>
        <taxon>Streptosporangiales</taxon>
        <taxon>Thermomonosporaceae</taxon>
        <taxon>Actinomadura</taxon>
    </lineage>
</organism>